<keyword evidence="4" id="KW-0812">Transmembrane</keyword>
<comment type="caution">
    <text evidence="5">The sequence shown here is derived from an EMBL/GenBank/DDBJ whole genome shotgun (WGS) entry which is preliminary data.</text>
</comment>
<accession>A0A1G1XV20</accession>
<name>A0A1G1XV20_9BACT</name>
<dbReference type="InterPro" id="IPR029063">
    <property type="entry name" value="SAM-dependent_MTases_sf"/>
</dbReference>
<dbReference type="PANTHER" id="PTHR13610:SF11">
    <property type="entry name" value="METHYLTRANSFERASE DOMAIN-CONTAINING PROTEIN"/>
    <property type="match status" value="1"/>
</dbReference>
<dbReference type="EMBL" id="MHIB01000037">
    <property type="protein sequence ID" value="OGY43456.1"/>
    <property type="molecule type" value="Genomic_DNA"/>
</dbReference>
<evidence type="ECO:0000256" key="4">
    <source>
        <dbReference type="SAM" id="Phobius"/>
    </source>
</evidence>
<keyword evidence="4" id="KW-1133">Transmembrane helix</keyword>
<keyword evidence="1" id="KW-0489">Methyltransferase</keyword>
<dbReference type="AlphaFoldDB" id="A0A1G1XV20"/>
<keyword evidence="2" id="KW-0808">Transferase</keyword>
<dbReference type="Gene3D" id="3.40.50.150">
    <property type="entry name" value="Vaccinia Virus protein VP39"/>
    <property type="match status" value="1"/>
</dbReference>
<evidence type="ECO:0000256" key="1">
    <source>
        <dbReference type="ARBA" id="ARBA00022603"/>
    </source>
</evidence>
<reference evidence="5 6" key="1">
    <citation type="journal article" date="2016" name="Nat. Commun.">
        <title>Thousands of microbial genomes shed light on interconnected biogeochemical processes in an aquifer system.</title>
        <authorList>
            <person name="Anantharaman K."/>
            <person name="Brown C.T."/>
            <person name="Hug L.A."/>
            <person name="Sharon I."/>
            <person name="Castelle C.J."/>
            <person name="Probst A.J."/>
            <person name="Thomas B.C."/>
            <person name="Singh A."/>
            <person name="Wilkins M.J."/>
            <person name="Karaoz U."/>
            <person name="Brodie E.L."/>
            <person name="Williams K.H."/>
            <person name="Hubbard S.S."/>
            <person name="Banfield J.F."/>
        </authorList>
    </citation>
    <scope>NUCLEOTIDE SEQUENCE [LARGE SCALE GENOMIC DNA]</scope>
</reference>
<dbReference type="PANTHER" id="PTHR13610">
    <property type="entry name" value="METHYLTRANSFERASE DOMAIN-CONTAINING PROTEIN"/>
    <property type="match status" value="1"/>
</dbReference>
<evidence type="ECO:0000313" key="6">
    <source>
        <dbReference type="Proteomes" id="UP000178930"/>
    </source>
</evidence>
<evidence type="ECO:0000256" key="2">
    <source>
        <dbReference type="ARBA" id="ARBA00022679"/>
    </source>
</evidence>
<dbReference type="SUPFAM" id="SSF53335">
    <property type="entry name" value="S-adenosyl-L-methionine-dependent methyltransferases"/>
    <property type="match status" value="1"/>
</dbReference>
<protein>
    <recommendedName>
        <fullName evidence="7">DOT1 domain-containing protein</fullName>
    </recommendedName>
</protein>
<dbReference type="Proteomes" id="UP000178930">
    <property type="component" value="Unassembled WGS sequence"/>
</dbReference>
<keyword evidence="3" id="KW-0949">S-adenosyl-L-methionine</keyword>
<evidence type="ECO:0000256" key="3">
    <source>
        <dbReference type="ARBA" id="ARBA00022691"/>
    </source>
</evidence>
<dbReference type="GO" id="GO:0032259">
    <property type="term" value="P:methylation"/>
    <property type="evidence" value="ECO:0007669"/>
    <property type="project" value="UniProtKB-KW"/>
</dbReference>
<dbReference type="CDD" id="cd02440">
    <property type="entry name" value="AdoMet_MTases"/>
    <property type="match status" value="1"/>
</dbReference>
<keyword evidence="4" id="KW-0472">Membrane</keyword>
<feature type="transmembrane region" description="Helical" evidence="4">
    <location>
        <begin position="6"/>
        <end position="33"/>
    </location>
</feature>
<dbReference type="InterPro" id="IPR026170">
    <property type="entry name" value="FAM173A/B"/>
</dbReference>
<dbReference type="STRING" id="1797532.A2729_04330"/>
<evidence type="ECO:0008006" key="7">
    <source>
        <dbReference type="Google" id="ProtNLM"/>
    </source>
</evidence>
<evidence type="ECO:0000313" key="5">
    <source>
        <dbReference type="EMBL" id="OGY43456.1"/>
    </source>
</evidence>
<dbReference type="GO" id="GO:0016279">
    <property type="term" value="F:protein-lysine N-methyltransferase activity"/>
    <property type="evidence" value="ECO:0007669"/>
    <property type="project" value="InterPro"/>
</dbReference>
<sequence length="179" mass="20139">MMLVFIFWLIFLILFLLILGTFAYAGLIAAPWVPLWQKDVRRMLTLAQIKPGEILYDLGAGDGRIIIMAAKEFGATAVGFEIAVLPYLLGLFKIRLQGLGGKAILKYADFYRNDLSQADVICTFLTPQAMIKLKSKLKKEIKPGGRIVSYAFSLLDWPAEKIDKPSQKSTTIYLYRKSV</sequence>
<organism evidence="5 6">
    <name type="scientific">Candidatus Buchananbacteria bacterium RIFCSPHIGHO2_01_FULL_39_14</name>
    <dbReference type="NCBI Taxonomy" id="1797532"/>
    <lineage>
        <taxon>Bacteria</taxon>
        <taxon>Candidatus Buchananiibacteriota</taxon>
    </lineage>
</organism>
<gene>
    <name evidence="5" type="ORF">A2729_04330</name>
</gene>
<proteinExistence type="predicted"/>